<comment type="caution">
    <text evidence="1">The sequence shown here is derived from an EMBL/GenBank/DDBJ whole genome shotgun (WGS) entry which is preliminary data.</text>
</comment>
<gene>
    <name evidence="1" type="ORF">PCOR1329_LOCUS9086</name>
</gene>
<proteinExistence type="predicted"/>
<name>A0ABN9Q9A1_9DINO</name>
<evidence type="ECO:0000313" key="2">
    <source>
        <dbReference type="Proteomes" id="UP001189429"/>
    </source>
</evidence>
<dbReference type="EMBL" id="CAUYUJ010002514">
    <property type="protein sequence ID" value="CAK0801126.1"/>
    <property type="molecule type" value="Genomic_DNA"/>
</dbReference>
<protein>
    <submittedName>
        <fullName evidence="1">Uncharacterized protein</fullName>
    </submittedName>
</protein>
<keyword evidence="2" id="KW-1185">Reference proteome</keyword>
<dbReference type="Proteomes" id="UP001189429">
    <property type="component" value="Unassembled WGS sequence"/>
</dbReference>
<reference evidence="1" key="1">
    <citation type="submission" date="2023-10" db="EMBL/GenBank/DDBJ databases">
        <authorList>
            <person name="Chen Y."/>
            <person name="Shah S."/>
            <person name="Dougan E. K."/>
            <person name="Thang M."/>
            <person name="Chan C."/>
        </authorList>
    </citation>
    <scope>NUCLEOTIDE SEQUENCE [LARGE SCALE GENOMIC DNA]</scope>
</reference>
<organism evidence="1 2">
    <name type="scientific">Prorocentrum cordatum</name>
    <dbReference type="NCBI Taxonomy" id="2364126"/>
    <lineage>
        <taxon>Eukaryota</taxon>
        <taxon>Sar</taxon>
        <taxon>Alveolata</taxon>
        <taxon>Dinophyceae</taxon>
        <taxon>Prorocentrales</taxon>
        <taxon>Prorocentraceae</taxon>
        <taxon>Prorocentrum</taxon>
    </lineage>
</organism>
<evidence type="ECO:0000313" key="1">
    <source>
        <dbReference type="EMBL" id="CAK0801126.1"/>
    </source>
</evidence>
<accession>A0ABN9Q9A1</accession>
<sequence>MDAALAFYFNDCLHRGVSSDRGAQVLASLAHVYLGLRSAWKVPWPRPARASATWKQRVPAGMRLPMPKAVAMAVCLLLVEAGPPWMAARAASLVPGKTGLHAERVWIDADRG</sequence>